<gene>
    <name evidence="1" type="ORF">PTI45_03572</name>
</gene>
<protein>
    <submittedName>
        <fullName evidence="1">Uncharacterized protein</fullName>
    </submittedName>
</protein>
<dbReference type="STRING" id="1886670.PTI45_03572"/>
<name>A0A1E3KZU9_9BACL</name>
<keyword evidence="2" id="KW-1185">Reference proteome</keyword>
<dbReference type="Proteomes" id="UP000094578">
    <property type="component" value="Unassembled WGS sequence"/>
</dbReference>
<sequence>MGVKHGRDYEDILSDLTSAVGMIPDSYLFFDMEPQEWEVLAEGERHEVNEALAEDLFFALGSESMINVGSGVVIYDADTHRIDILIGKEEMTFVTLI</sequence>
<dbReference type="AlphaFoldDB" id="A0A1E3KZU9"/>
<proteinExistence type="predicted"/>
<organism evidence="1 2">
    <name type="scientific">Paenibacillus nuruki</name>
    <dbReference type="NCBI Taxonomy" id="1886670"/>
    <lineage>
        <taxon>Bacteria</taxon>
        <taxon>Bacillati</taxon>
        <taxon>Bacillota</taxon>
        <taxon>Bacilli</taxon>
        <taxon>Bacillales</taxon>
        <taxon>Paenibacillaceae</taxon>
        <taxon>Paenibacillus</taxon>
    </lineage>
</organism>
<accession>A0A1E3KZU9</accession>
<evidence type="ECO:0000313" key="2">
    <source>
        <dbReference type="Proteomes" id="UP000094578"/>
    </source>
</evidence>
<reference evidence="1 2" key="1">
    <citation type="submission" date="2016-08" db="EMBL/GenBank/DDBJ databases">
        <title>Genome sequencing of Paenibacillus sp. TI45-13ar, isolated from Korean traditional nuruk.</title>
        <authorList>
            <person name="Kim S.-J."/>
        </authorList>
    </citation>
    <scope>NUCLEOTIDE SEQUENCE [LARGE SCALE GENOMIC DNA]</scope>
    <source>
        <strain evidence="1 2">TI45-13ar</strain>
    </source>
</reference>
<evidence type="ECO:0000313" key="1">
    <source>
        <dbReference type="EMBL" id="ODP27058.1"/>
    </source>
</evidence>
<dbReference type="RefSeq" id="WP_069328932.1">
    <property type="nucleotide sequence ID" value="NZ_MDER01000069.1"/>
</dbReference>
<dbReference type="EMBL" id="MDER01000069">
    <property type="protein sequence ID" value="ODP27058.1"/>
    <property type="molecule type" value="Genomic_DNA"/>
</dbReference>
<comment type="caution">
    <text evidence="1">The sequence shown here is derived from an EMBL/GenBank/DDBJ whole genome shotgun (WGS) entry which is preliminary data.</text>
</comment>